<dbReference type="AlphaFoldDB" id="A0A5N6MB01"/>
<feature type="region of interest" description="Disordered" evidence="1">
    <location>
        <begin position="1"/>
        <end position="26"/>
    </location>
</feature>
<comment type="caution">
    <text evidence="2">The sequence shown here is derived from an EMBL/GenBank/DDBJ whole genome shotgun (WGS) entry which is preliminary data.</text>
</comment>
<dbReference type="PANTHER" id="PTHR12112:SF52">
    <property type="entry name" value="DHHA2 DOMAIN-CONTAINING PROTEIN"/>
    <property type="match status" value="1"/>
</dbReference>
<organism evidence="2 3">
    <name type="scientific">Mikania micrantha</name>
    <name type="common">bitter vine</name>
    <dbReference type="NCBI Taxonomy" id="192012"/>
    <lineage>
        <taxon>Eukaryota</taxon>
        <taxon>Viridiplantae</taxon>
        <taxon>Streptophyta</taxon>
        <taxon>Embryophyta</taxon>
        <taxon>Tracheophyta</taxon>
        <taxon>Spermatophyta</taxon>
        <taxon>Magnoliopsida</taxon>
        <taxon>eudicotyledons</taxon>
        <taxon>Gunneridae</taxon>
        <taxon>Pentapetalae</taxon>
        <taxon>asterids</taxon>
        <taxon>campanulids</taxon>
        <taxon>Asterales</taxon>
        <taxon>Asteraceae</taxon>
        <taxon>Asteroideae</taxon>
        <taxon>Heliantheae alliance</taxon>
        <taxon>Eupatorieae</taxon>
        <taxon>Mikania</taxon>
    </lineage>
</organism>
<name>A0A5N6MB01_9ASTR</name>
<reference evidence="2 3" key="1">
    <citation type="submission" date="2019-05" db="EMBL/GenBank/DDBJ databases">
        <title>Mikania micrantha, genome provides insights into the molecular mechanism of rapid growth.</title>
        <authorList>
            <person name="Liu B."/>
        </authorList>
    </citation>
    <scope>NUCLEOTIDE SEQUENCE [LARGE SCALE GENOMIC DNA]</scope>
    <source>
        <strain evidence="2">NLD-2019</strain>
        <tissue evidence="2">Leaf</tissue>
    </source>
</reference>
<dbReference type="GO" id="GO:0004309">
    <property type="term" value="F:exopolyphosphatase activity"/>
    <property type="evidence" value="ECO:0007669"/>
    <property type="project" value="TreeGrafter"/>
</dbReference>
<dbReference type="InterPro" id="IPR038763">
    <property type="entry name" value="DHH_sf"/>
</dbReference>
<proteinExistence type="predicted"/>
<dbReference type="PANTHER" id="PTHR12112">
    <property type="entry name" value="BNIP - RELATED"/>
    <property type="match status" value="1"/>
</dbReference>
<evidence type="ECO:0000313" key="3">
    <source>
        <dbReference type="Proteomes" id="UP000326396"/>
    </source>
</evidence>
<gene>
    <name evidence="2" type="ORF">E3N88_33270</name>
</gene>
<evidence type="ECO:0000256" key="1">
    <source>
        <dbReference type="SAM" id="MobiDB-lite"/>
    </source>
</evidence>
<protein>
    <submittedName>
        <fullName evidence="2">Uncharacterized protein</fullName>
    </submittedName>
</protein>
<accession>A0A5N6MB01</accession>
<sequence>MAHSSSVIGHKEYKSDTVSHSSSKVSHVKEPVGLSLSESVDLSSPQRPDNIQSFNMRKQVSLPPCAASFYYGNSPQIDAVESCQSIQKLNMYLKAGRDAVNAGVPGRFFRAVLGPVSDAGSFISVIMYSFYLNETDKTSQFCTVPVINLKREDINSHGELEWLLRSCGIDLRSLLFIDEVDLSYYDLFGSLKIVLLNADKLQDKQEALKDSIVEVFNCQKDCSSCALIAEKFASTSPGLLAGKGFSRLLLSGILLDTENLTSPKCASVDRYMSTLLLNGAGRFGCNGLYHILRSKMHNVSHLTVGQILHQDFKKQTATGKTDISGCRMVVGMSAVGISISQLLSHNKTSMQEIVVFQREFV</sequence>
<dbReference type="SUPFAM" id="SSF64182">
    <property type="entry name" value="DHH phosphoesterases"/>
    <property type="match status" value="1"/>
</dbReference>
<dbReference type="Gene3D" id="3.90.1640.10">
    <property type="entry name" value="inorganic pyrophosphatase (n-terminal core)"/>
    <property type="match status" value="1"/>
</dbReference>
<dbReference type="GO" id="GO:0005737">
    <property type="term" value="C:cytoplasm"/>
    <property type="evidence" value="ECO:0007669"/>
    <property type="project" value="TreeGrafter"/>
</dbReference>
<keyword evidence="3" id="KW-1185">Reference proteome</keyword>
<evidence type="ECO:0000313" key="2">
    <source>
        <dbReference type="EMBL" id="KAD3337750.1"/>
    </source>
</evidence>
<dbReference type="OrthoDB" id="374045at2759"/>
<dbReference type="EMBL" id="SZYD01000016">
    <property type="protein sequence ID" value="KAD3337750.1"/>
    <property type="molecule type" value="Genomic_DNA"/>
</dbReference>
<dbReference type="Proteomes" id="UP000326396">
    <property type="component" value="Linkage Group LG6"/>
</dbReference>